<dbReference type="FunFam" id="2.10.25.10:FF:000090">
    <property type="entry name" value="laminin subunit alpha"/>
    <property type="match status" value="2"/>
</dbReference>
<dbReference type="PROSITE" id="PS51115">
    <property type="entry name" value="LAMININ_IVA"/>
    <property type="match status" value="1"/>
</dbReference>
<feature type="domain" description="Laminin EGF-like" evidence="14">
    <location>
        <begin position="1338"/>
        <end position="1385"/>
    </location>
</feature>
<feature type="domain" description="Laminin EGF-like" evidence="14">
    <location>
        <begin position="797"/>
        <end position="842"/>
    </location>
</feature>
<dbReference type="InterPro" id="IPR000034">
    <property type="entry name" value="Laminin_IV"/>
</dbReference>
<dbReference type="CDD" id="cd00110">
    <property type="entry name" value="LamG"/>
    <property type="match status" value="5"/>
</dbReference>
<dbReference type="Gene3D" id="2.60.120.260">
    <property type="entry name" value="Galactose-binding domain-like"/>
    <property type="match status" value="1"/>
</dbReference>
<keyword evidence="3" id="KW-0272">Extracellular matrix</keyword>
<evidence type="ECO:0000259" key="15">
    <source>
        <dbReference type="PROSITE" id="PS51115"/>
    </source>
</evidence>
<feature type="signal peptide" evidence="12">
    <location>
        <begin position="1"/>
        <end position="29"/>
    </location>
</feature>
<feature type="disulfide bond" evidence="11">
    <location>
        <begin position="1310"/>
        <end position="1319"/>
    </location>
</feature>
<evidence type="ECO:0000256" key="1">
    <source>
        <dbReference type="ARBA" id="ARBA00004302"/>
    </source>
</evidence>
<dbReference type="PROSITE" id="PS51117">
    <property type="entry name" value="LAMININ_NTER"/>
    <property type="match status" value="1"/>
</dbReference>
<feature type="disulfide bond" evidence="11">
    <location>
        <begin position="751"/>
        <end position="768"/>
    </location>
</feature>
<dbReference type="FunFam" id="2.10.25.10:FF:000074">
    <property type="entry name" value="Laminin subunit alpha"/>
    <property type="match status" value="2"/>
</dbReference>
<protein>
    <submittedName>
        <fullName evidence="17">Uncharacterized protein</fullName>
    </submittedName>
</protein>
<dbReference type="Gene3D" id="2.10.25.10">
    <property type="entry name" value="Laminin"/>
    <property type="match status" value="14"/>
</dbReference>
<keyword evidence="7" id="KW-0175">Coiled coil</keyword>
<dbReference type="PROSITE" id="PS50025">
    <property type="entry name" value="LAM_G_DOMAIN"/>
    <property type="match status" value="5"/>
</dbReference>
<dbReference type="GO" id="GO:0009887">
    <property type="term" value="P:animal organ morphogenesis"/>
    <property type="evidence" value="ECO:0007669"/>
    <property type="project" value="TreeGrafter"/>
</dbReference>
<dbReference type="FunFam" id="2.10.25.10:FF:000106">
    <property type="entry name" value="Heparan sulfate proteoglycan 2"/>
    <property type="match status" value="1"/>
</dbReference>
<feature type="chain" id="PRO_5038000709" evidence="12">
    <location>
        <begin position="30"/>
        <end position="3073"/>
    </location>
</feature>
<organism evidence="17 18">
    <name type="scientific">Patiria miniata</name>
    <name type="common">Bat star</name>
    <name type="synonym">Asterina miniata</name>
    <dbReference type="NCBI Taxonomy" id="46514"/>
    <lineage>
        <taxon>Eukaryota</taxon>
        <taxon>Metazoa</taxon>
        <taxon>Echinodermata</taxon>
        <taxon>Eleutherozoa</taxon>
        <taxon>Asterozoa</taxon>
        <taxon>Asteroidea</taxon>
        <taxon>Valvatacea</taxon>
        <taxon>Valvatida</taxon>
        <taxon>Asterinidae</taxon>
        <taxon>Patiria</taxon>
    </lineage>
</organism>
<evidence type="ECO:0000259" key="16">
    <source>
        <dbReference type="PROSITE" id="PS51117"/>
    </source>
</evidence>
<dbReference type="FunFam" id="2.10.25.10:FF:000135">
    <property type="entry name" value="Laminin subunit beta 4"/>
    <property type="match status" value="1"/>
</dbReference>
<evidence type="ECO:0000256" key="3">
    <source>
        <dbReference type="ARBA" id="ARBA00022530"/>
    </source>
</evidence>
<dbReference type="Pfam" id="PF24973">
    <property type="entry name" value="EGF_LMN_ATRN"/>
    <property type="match status" value="1"/>
</dbReference>
<evidence type="ECO:0000256" key="12">
    <source>
        <dbReference type="SAM" id="SignalP"/>
    </source>
</evidence>
<feature type="disulfide bond" evidence="11">
    <location>
        <begin position="843"/>
        <end position="855"/>
    </location>
</feature>
<comment type="caution">
    <text evidence="11">Lacks conserved residue(s) required for the propagation of feature annotation.</text>
</comment>
<feature type="domain" description="Laminin EGF-like" evidence="14">
    <location>
        <begin position="891"/>
        <end position="941"/>
    </location>
</feature>
<feature type="disulfide bond" evidence="11">
    <location>
        <begin position="1338"/>
        <end position="1350"/>
    </location>
</feature>
<feature type="domain" description="Laminin EGF-like" evidence="14">
    <location>
        <begin position="749"/>
        <end position="796"/>
    </location>
</feature>
<keyword evidence="6" id="KW-0084">Basement membrane</keyword>
<feature type="domain" description="Laminin EGF-like" evidence="14">
    <location>
        <begin position="1386"/>
        <end position="1432"/>
    </location>
</feature>
<dbReference type="PROSITE" id="PS50027">
    <property type="entry name" value="EGF_LAM_2"/>
    <property type="match status" value="10"/>
</dbReference>
<dbReference type="SMART" id="SM00180">
    <property type="entry name" value="EGF_Lam"/>
    <property type="match status" value="15"/>
</dbReference>
<dbReference type="Pfam" id="PF00054">
    <property type="entry name" value="Laminin_G_1"/>
    <property type="match status" value="2"/>
</dbReference>
<reference evidence="17" key="1">
    <citation type="submission" date="2022-11" db="UniProtKB">
        <authorList>
            <consortium name="EnsemblMetazoa"/>
        </authorList>
    </citation>
    <scope>IDENTIFICATION</scope>
</reference>
<dbReference type="InterPro" id="IPR001791">
    <property type="entry name" value="Laminin_G"/>
</dbReference>
<dbReference type="PANTHER" id="PTHR10574:SF442">
    <property type="entry name" value="LAMININ-LIKE PROTEIN EPI-1"/>
    <property type="match status" value="1"/>
</dbReference>
<feature type="domain" description="Laminin G" evidence="13">
    <location>
        <begin position="2889"/>
        <end position="3069"/>
    </location>
</feature>
<dbReference type="SUPFAM" id="SSF49899">
    <property type="entry name" value="Concanavalin A-like lectins/glucanases"/>
    <property type="match status" value="5"/>
</dbReference>
<feature type="disulfide bond" evidence="11">
    <location>
        <begin position="1206"/>
        <end position="1215"/>
    </location>
</feature>
<evidence type="ECO:0000313" key="17">
    <source>
        <dbReference type="EnsemblMetazoa" id="XP_038072771.1"/>
    </source>
</evidence>
<evidence type="ECO:0000256" key="10">
    <source>
        <dbReference type="ARBA" id="ARBA00023292"/>
    </source>
</evidence>
<feature type="domain" description="Laminin EGF-like" evidence="14">
    <location>
        <begin position="1187"/>
        <end position="1241"/>
    </location>
</feature>
<dbReference type="PROSITE" id="PS01248">
    <property type="entry name" value="EGF_LAM_1"/>
    <property type="match status" value="4"/>
</dbReference>
<evidence type="ECO:0000256" key="6">
    <source>
        <dbReference type="ARBA" id="ARBA00022869"/>
    </source>
</evidence>
<feature type="domain" description="Laminin G" evidence="13">
    <location>
        <begin position="2694"/>
        <end position="2883"/>
    </location>
</feature>
<dbReference type="RefSeq" id="XP_038072771.1">
    <property type="nucleotide sequence ID" value="XM_038216843.1"/>
</dbReference>
<dbReference type="PRINTS" id="PR00011">
    <property type="entry name" value="EGFLAMININ"/>
</dbReference>
<keyword evidence="5" id="KW-0677">Repeat</keyword>
<dbReference type="GO" id="GO:0009888">
    <property type="term" value="P:tissue development"/>
    <property type="evidence" value="ECO:0007669"/>
    <property type="project" value="TreeGrafter"/>
</dbReference>
<dbReference type="SMART" id="SM00282">
    <property type="entry name" value="LamG"/>
    <property type="match status" value="5"/>
</dbReference>
<dbReference type="Proteomes" id="UP000887568">
    <property type="component" value="Unplaced"/>
</dbReference>
<feature type="domain" description="Laminin G" evidence="13">
    <location>
        <begin position="2471"/>
        <end position="2682"/>
    </location>
</feature>
<keyword evidence="4 12" id="KW-0732">Signal</keyword>
<dbReference type="FunFam" id="2.10.25.10:FF:000069">
    <property type="entry name" value="Laminin subunit alpha 1"/>
    <property type="match status" value="1"/>
</dbReference>
<dbReference type="Pfam" id="PF00052">
    <property type="entry name" value="Laminin_B"/>
    <property type="match status" value="1"/>
</dbReference>
<dbReference type="OMA" id="TRYANEG"/>
<feature type="domain" description="Laminin EGF-like" evidence="14">
    <location>
        <begin position="1433"/>
        <end position="1483"/>
    </location>
</feature>
<evidence type="ECO:0000256" key="8">
    <source>
        <dbReference type="ARBA" id="ARBA00023157"/>
    </source>
</evidence>
<dbReference type="Pfam" id="PF00053">
    <property type="entry name" value="EGF_laminin"/>
    <property type="match status" value="14"/>
</dbReference>
<feature type="domain" description="Laminin G" evidence="13">
    <location>
        <begin position="2080"/>
        <end position="2258"/>
    </location>
</feature>
<dbReference type="CDD" id="cd00055">
    <property type="entry name" value="EGF_Lam"/>
    <property type="match status" value="13"/>
</dbReference>
<feature type="disulfide bond" evidence="11">
    <location>
        <begin position="1340"/>
        <end position="1357"/>
    </location>
</feature>
<dbReference type="PANTHER" id="PTHR10574">
    <property type="entry name" value="NETRIN/LAMININ-RELATED"/>
    <property type="match status" value="1"/>
</dbReference>
<feature type="disulfide bond" evidence="11">
    <location>
        <begin position="770"/>
        <end position="779"/>
    </location>
</feature>
<feature type="disulfide bond" evidence="11">
    <location>
        <begin position="749"/>
        <end position="761"/>
    </location>
</feature>
<dbReference type="OrthoDB" id="5985440at2759"/>
<evidence type="ECO:0000256" key="11">
    <source>
        <dbReference type="PROSITE-ProRule" id="PRU00460"/>
    </source>
</evidence>
<feature type="disulfide bond" evidence="11">
    <location>
        <begin position="1457"/>
        <end position="1466"/>
    </location>
</feature>
<feature type="disulfide bond" evidence="11">
    <location>
        <begin position="845"/>
        <end position="862"/>
    </location>
</feature>
<evidence type="ECO:0000256" key="5">
    <source>
        <dbReference type="ARBA" id="ARBA00022737"/>
    </source>
</evidence>
<feature type="disulfide bond" evidence="11">
    <location>
        <begin position="815"/>
        <end position="824"/>
    </location>
</feature>
<dbReference type="SMART" id="SM00281">
    <property type="entry name" value="LamB"/>
    <property type="match status" value="1"/>
</dbReference>
<dbReference type="EnsemblMetazoa" id="XM_038216843.1">
    <property type="protein sequence ID" value="XP_038072771.1"/>
    <property type="gene ID" value="LOC119741145"/>
</dbReference>
<feature type="domain" description="Laminin EGF-like" evidence="14">
    <location>
        <begin position="843"/>
        <end position="890"/>
    </location>
</feature>
<evidence type="ECO:0000256" key="2">
    <source>
        <dbReference type="ARBA" id="ARBA00022525"/>
    </source>
</evidence>
<dbReference type="Pfam" id="PF02210">
    <property type="entry name" value="Laminin_G_2"/>
    <property type="match status" value="3"/>
</dbReference>
<comment type="subcellular location">
    <subcellularLocation>
        <location evidence="1">Secreted</location>
        <location evidence="1">Extracellular space</location>
        <location evidence="1">Extracellular matrix</location>
        <location evidence="1">Basement membrane</location>
    </subcellularLocation>
</comment>
<keyword evidence="10 11" id="KW-0424">Laminin EGF-like domain</keyword>
<evidence type="ECO:0000313" key="18">
    <source>
        <dbReference type="Proteomes" id="UP000887568"/>
    </source>
</evidence>
<keyword evidence="8 11" id="KW-1015">Disulfide bond</keyword>
<dbReference type="GeneID" id="119741145"/>
<feature type="disulfide bond" evidence="11">
    <location>
        <begin position="864"/>
        <end position="873"/>
    </location>
</feature>
<accession>A0A914B9I7</accession>
<feature type="domain" description="Laminin EGF-like" evidence="14">
    <location>
        <begin position="1291"/>
        <end position="1337"/>
    </location>
</feature>
<feature type="domain" description="Laminin N-terminal" evidence="16">
    <location>
        <begin position="25"/>
        <end position="256"/>
    </location>
</feature>
<keyword evidence="2" id="KW-0964">Secreted</keyword>
<sequence>MTKMGKSGIFWASTFVCLCVLQQATQVGSQSSPVNVALNKPISARITCGLSGPENFYTHGEISKPPGQRVSSTCDASVPSLAHGPGSMVDLDPATGDVYTWWQSTSRNSLLSAGMLMPDTQITIDLQESYKIETIQIQMGDSVRPNQMAVFKSVDGISFTPWQYKVSSSGQCMTEFAVPLTTSVTQDSSVLCTVYSISSQPRNEVITFNFNPPQQFTEWQRARYVQFNFYNMERSFGIFSDEYHHYTVRNINVLGQCECNGHATDCTLQPVAGDSERMTYQCVCGGNTQGPTCHQCLPFYNQLAYQTGQSGFTCQECNCFGHSDVCAYDTLVGRVNGSLDASGSYNGGGVCQECQNFTAGINCQECQQFYFRPSDKLQTDEDACQSCECNIPGTREDPNTGLVKGECVMNTDRPSPSGMLPGGCYCKVNVRGSKCEECADEFYDLTDANSNGCLSCNCFTVGTVSASNICNKDATGQCPCKNFTTGRRCDQCMDGYYGLAAANPEGCLACSCDAGGALSATCDKQSGDCSCRSNIEGRQCNRVTAYSYYPSLHSISAEFESIGHANWERDGVNYPGYSWYGYVTLTGQMSTTTTLSVPPSQLSGTFEIILRAANEGATQVDLTITPRGTTAGDTQRGIVSLPLCATWCFDGVAQNVDASQGSRFTLGTGEWDVTVTVNVQGGARVLFDQVVALPVEFSEPSALLGDASDFMSACDVYNNNMRIGTSQESLCLASVFSLTAFYFDGAKPCDCNPMGSASLQCEPYGGQCQCKPGVGGRTCDMCLPEFYAFRSTGCTPCNCFGDNKVCDMTTGLCDCPPNTAGQRCDRCVIFAWGLDSTNGCQLCNCHMLGSINPQCDQTNGQCTCQLGVGGMRCDQCLDGYKELTASGCTTCQCDLAGSQGTTCDKSTGQCPCKDLTEDLTCDRCVAGGFYNSPLHRTGCLECVCMGVTAVCDSTHNRISQYTIPTDASFLANWTLVSDLSTQAVFPTSPTAAPINDTDLITVTVQAGQDAYWVLPSLTGNLLGVYGSRLRFSLQYSAQGPPESAVAKEARIYIKGLGNTYVHSLRTVPLDDLQAFSIQIAETEFLHEGTSALVNRSEFVQTLSAVDGILVSASLTVVTHQSSIGEVSYFEATGPESPLYDPLAMRALSVEQCSCGDGYTGYSCEDCAAGYRRFNVTGHPFFGQCVACNCNGHSGSCDPLTGECMECSHNTMGFNCESCADGFYGDATNGTANDCSMCPCSPPQAQTTSCSVINGNVTCSACNPGHLGPLCNNCDAFHFGQPNLPNGFCMPCFCNGNTEECNTATGQCLACGSRTTGFNCERCQDFTFGNASVRNCQDCNCDSAGSTSDPCHHSTGQCPCLPGVGNRRCDVCLPNFYNFSSEGCQACQCNEFGSSSLQCGEDGVCSCQGNVVGEKCDQCQLGYFGLPQQPCTACDCDVIGSEGGALAFCDVITGQCPCKVGVGPRRCDQCLPTYVNFTDTGCSRCDQCVDTLQNSTVDLSALWTLLWEQASLLNDLQQRDSELVVLRPQVTQTVTQLNATLASFAGLRGQIQGIDEQEFVAKVDGLVLMVGQAMEDSQMLLNNATIQLERVQALQAQAESVLEGVRQANQTARSHVGTLGVWNTSATLLPAMAQGKLDGLTVVSFDEQERLIRAELMRSQNASRDAEALLTTITSQSSASNDLSATVTSAESEFLATMQIVTDTHTLLDDIEDTLRQIGSVINQTETQLNYSSLLLSQSQSILQQIETTLTLSRADISDGNQAFADTDIIRRGAADGASGVPVDPSIDQKGQNGWISAHSAARTSDMVVANLQPVIETDVLNAESHVLTLTSAAQESSRLFEGAQTPGQEAVDVVKRYQEVVSSFAAADLMSRAANASVHTTQQTVADRTLAALQEDARRSKEDSLTLQNTINQRNTDIAGLERSLTTANETLISAEELWDTNAVSHMTLQTEANALSQIASDPQIQPAIDQGLNTANRALGFSEVTLNNTQTLEDILIANENDIQAVQETIDNATSLLGTTPAIISEVETDLTSLAQKTINLSALQNETSQMRSAIDERLARLRQKLRNVQDRIANTRQPARFAGQTSLEIQLDSPVQSKLSNEIQVDFKVDRQDGLVFFIENPANQYYSVEVVAGKAQFSFNVNRDAVTIQSPIEVCCGEWYHAIGTRYANEGQLSVVQLSTGGASTTYSRSTFMYNKYFSFPPNKTAFYVGGLPSSYQTSKVNSRSFEGCISDVMFDGQELDLWRPTSQEGSTSCCQGAVEPITPEPEVSPGASFNGFGYFQLPQDDFDVFESATVSLDFQTSVPESVLMIVTRPDLISYIGVFMESGNVMFEMNTAGNARYILRTLQTYNDATWYRVSVSFNTTHYHMDIGYANQTDAFLESFESPTLAPLRFTNLRYAFKLFLGSPDPSLASGTIRGPTNLRFAGCMKDVQLSNGTTDSLISRPLTNTSAVSYQGVSFDGCRANVAAGVGFSGPFAFAKFYLPSQLARTQSISFSFKTSEPHGILAYSYGTLSFNKLFYIALYHGNVFVQYNAGEGLSEPLQTVGLRLNTGQWQEVTVQFMGLSASLKVNDLPTIYSMRHLQTDGIDIVGLNSYLFVGGVPSTTPILIGGEFPVRRSLSGDLNDFRINSLLVNFNDASIVIDHRGLDLSGIAPPASELPPLPYPTTPAPTGTSAPMTCRDPTQIIPYPGVVRFGATENSYQAYRLAPADAALFLNSFVIRLAFHAVSPDGVLLYAANSNTNPRQFMGLVMMNGRLSFNILTDSRAMTGFNIATRERYDNALWQEVTILRINDFVAILVEKTRDYKNNGVSSDAVTSSIAINTDLYVGGIGPAISTAGFPLQISRPFDGCIRMLEVQFGTPPNLNFNLSNPTSATDVRPCSMNEVDLGGFFDGTGWLLLQNDFRIGDSLEIQFTIRTAMQNALLLAISGDAQNFIAMDIYNGLVRAIVSHGFMSSYIVRSTTLASEFAICDNQPHLLHLSFTSAALRLTIDDNPSDVASFDAGTPTVAASNGLAVYIGGIPDSTTVPLISGISTQSFHGCMQGLLINNSTTEFRNNLGSVGFTTGCPRPL</sequence>
<feature type="domain" description="Laminin IV type A" evidence="15">
    <location>
        <begin position="968"/>
        <end position="1151"/>
    </location>
</feature>
<feature type="disulfide bond" evidence="11">
    <location>
        <begin position="893"/>
        <end position="910"/>
    </location>
</feature>
<dbReference type="InterPro" id="IPR050440">
    <property type="entry name" value="Laminin/Netrin_ECM"/>
</dbReference>
<dbReference type="InterPro" id="IPR002049">
    <property type="entry name" value="LE_dom"/>
</dbReference>
<feature type="disulfide bond" evidence="11">
    <location>
        <begin position="891"/>
        <end position="903"/>
    </location>
</feature>
<evidence type="ECO:0000256" key="9">
    <source>
        <dbReference type="ARBA" id="ARBA00023180"/>
    </source>
</evidence>
<keyword evidence="18" id="KW-1185">Reference proteome</keyword>
<dbReference type="InterPro" id="IPR008211">
    <property type="entry name" value="Laminin_N"/>
</dbReference>
<feature type="domain" description="Laminin G" evidence="13">
    <location>
        <begin position="2272"/>
        <end position="2465"/>
    </location>
</feature>
<name>A0A914B9I7_PATMI</name>
<feature type="domain" description="Laminin EGF-like" evidence="14">
    <location>
        <begin position="456"/>
        <end position="509"/>
    </location>
</feature>
<feature type="disulfide bond" evidence="11">
    <location>
        <begin position="1359"/>
        <end position="1368"/>
    </location>
</feature>
<feature type="disulfide bond" evidence="11">
    <location>
        <begin position="480"/>
        <end position="489"/>
    </location>
</feature>
<evidence type="ECO:0000256" key="7">
    <source>
        <dbReference type="ARBA" id="ARBA00023054"/>
    </source>
</evidence>
<dbReference type="InterPro" id="IPR013320">
    <property type="entry name" value="ConA-like_dom_sf"/>
</dbReference>
<evidence type="ECO:0000259" key="14">
    <source>
        <dbReference type="PROSITE" id="PS50027"/>
    </source>
</evidence>
<dbReference type="SMART" id="SM00136">
    <property type="entry name" value="LamNT"/>
    <property type="match status" value="1"/>
</dbReference>
<evidence type="ECO:0000259" key="13">
    <source>
        <dbReference type="PROSITE" id="PS50025"/>
    </source>
</evidence>
<dbReference type="SUPFAM" id="SSF57196">
    <property type="entry name" value="EGF/Laminin"/>
    <property type="match status" value="9"/>
</dbReference>
<dbReference type="Gene3D" id="2.60.120.200">
    <property type="match status" value="5"/>
</dbReference>
<dbReference type="InterPro" id="IPR056863">
    <property type="entry name" value="LMN_ATRN_NET-like_EGF"/>
</dbReference>
<dbReference type="FunFam" id="2.10.25.10:FF:000189">
    <property type="entry name" value="Laminin subunit alpha 2"/>
    <property type="match status" value="1"/>
</dbReference>
<evidence type="ECO:0000256" key="4">
    <source>
        <dbReference type="ARBA" id="ARBA00022729"/>
    </source>
</evidence>
<feature type="disulfide bond" evidence="11">
    <location>
        <begin position="912"/>
        <end position="921"/>
    </location>
</feature>
<proteinExistence type="predicted"/>
<feature type="disulfide bond" evidence="11">
    <location>
        <begin position="1386"/>
        <end position="1398"/>
    </location>
</feature>
<feature type="disulfide bond" evidence="11">
    <location>
        <begin position="1406"/>
        <end position="1415"/>
    </location>
</feature>
<dbReference type="GO" id="GO:0005604">
    <property type="term" value="C:basement membrane"/>
    <property type="evidence" value="ECO:0007669"/>
    <property type="project" value="UniProtKB-SubCell"/>
</dbReference>
<keyword evidence="9" id="KW-0325">Glycoprotein</keyword>